<reference evidence="1 2" key="1">
    <citation type="submission" date="2014-01" db="EMBL/GenBank/DDBJ databases">
        <title>Roseivivax halodurans JCM 10272 Genome Sequencing.</title>
        <authorList>
            <person name="Lai Q."/>
            <person name="Li G."/>
            <person name="Shao Z."/>
        </authorList>
    </citation>
    <scope>NUCLEOTIDE SEQUENCE [LARGE SCALE GENOMIC DNA]</scope>
    <source>
        <strain evidence="1 2">JCM 10272</strain>
    </source>
</reference>
<protein>
    <submittedName>
        <fullName evidence="1">Uncharacterized protein</fullName>
    </submittedName>
</protein>
<evidence type="ECO:0000313" key="1">
    <source>
        <dbReference type="EMBL" id="ETX13640.1"/>
    </source>
</evidence>
<organism evidence="1 2">
    <name type="scientific">Roseivivax halodurans JCM 10272</name>
    <dbReference type="NCBI Taxonomy" id="1449350"/>
    <lineage>
        <taxon>Bacteria</taxon>
        <taxon>Pseudomonadati</taxon>
        <taxon>Pseudomonadota</taxon>
        <taxon>Alphaproteobacteria</taxon>
        <taxon>Rhodobacterales</taxon>
        <taxon>Roseobacteraceae</taxon>
        <taxon>Roseivivax</taxon>
    </lineage>
</organism>
<proteinExistence type="predicted"/>
<keyword evidence="2" id="KW-1185">Reference proteome</keyword>
<accession>X7ECM2</accession>
<dbReference type="EMBL" id="JALZ01000021">
    <property type="protein sequence ID" value="ETX13640.1"/>
    <property type="molecule type" value="Genomic_DNA"/>
</dbReference>
<name>X7ECM2_9RHOB</name>
<gene>
    <name evidence="1" type="ORF">OCH239_09080</name>
</gene>
<dbReference type="AlphaFoldDB" id="X7ECM2"/>
<dbReference type="Proteomes" id="UP000022447">
    <property type="component" value="Unassembled WGS sequence"/>
</dbReference>
<evidence type="ECO:0000313" key="2">
    <source>
        <dbReference type="Proteomes" id="UP000022447"/>
    </source>
</evidence>
<sequence length="32" mass="3569">MIPQAARIRATSSKVFFAAMWLGAQSVDPFDR</sequence>
<comment type="caution">
    <text evidence="1">The sequence shown here is derived from an EMBL/GenBank/DDBJ whole genome shotgun (WGS) entry which is preliminary data.</text>
</comment>